<dbReference type="SUPFAM" id="SSF46689">
    <property type="entry name" value="Homeodomain-like"/>
    <property type="match status" value="2"/>
</dbReference>
<keyword evidence="2" id="KW-0238">DNA-binding</keyword>
<accession>A0A927GQ20</accession>
<organism evidence="5 6">
    <name type="scientific">Paenibacillus sabuli</name>
    <dbReference type="NCBI Taxonomy" id="2772509"/>
    <lineage>
        <taxon>Bacteria</taxon>
        <taxon>Bacillati</taxon>
        <taxon>Bacillota</taxon>
        <taxon>Bacilli</taxon>
        <taxon>Bacillales</taxon>
        <taxon>Paenibacillaceae</taxon>
        <taxon>Paenibacillus</taxon>
    </lineage>
</organism>
<dbReference type="InterPro" id="IPR037923">
    <property type="entry name" value="HTH-like"/>
</dbReference>
<comment type="caution">
    <text evidence="5">The sequence shown here is derived from an EMBL/GenBank/DDBJ whole genome shotgun (WGS) entry which is preliminary data.</text>
</comment>
<dbReference type="PANTHER" id="PTHR43280">
    <property type="entry name" value="ARAC-FAMILY TRANSCRIPTIONAL REGULATOR"/>
    <property type="match status" value="1"/>
</dbReference>
<keyword evidence="3" id="KW-0804">Transcription</keyword>
<dbReference type="InterPro" id="IPR014710">
    <property type="entry name" value="RmlC-like_jellyroll"/>
</dbReference>
<evidence type="ECO:0000259" key="4">
    <source>
        <dbReference type="PROSITE" id="PS01124"/>
    </source>
</evidence>
<evidence type="ECO:0000256" key="1">
    <source>
        <dbReference type="ARBA" id="ARBA00023015"/>
    </source>
</evidence>
<sequence>MVMRPGINEIMAEHMQCGFYFAFEWDRGPDWNFHQYPIPAMTIWYILDGQRMLHIGQEEYELLPGDLLVLPSQAVVTTRHAKALSEPFRYLSLGLFFTIGAIEWPEWYGIPVRMKLSRDARLTEWLESWRHLARRFSASSAESAASGEAFVGTVSAATEYLERDARFRQWLAALNRLVQPHMAQPQPRPNQRLSRICNYIRLHYAGPLTAKELASRACISEGHLRAVFRESLRMSPYQYVIHVRLSKAKQLLLTTDRTLQEISSSVGFDDLSHFISLFRRKIGVTPAHYRKRSHWSV</sequence>
<proteinExistence type="predicted"/>
<dbReference type="Pfam" id="PF02311">
    <property type="entry name" value="AraC_binding"/>
    <property type="match status" value="1"/>
</dbReference>
<dbReference type="PRINTS" id="PR00032">
    <property type="entry name" value="HTHARAC"/>
</dbReference>
<reference evidence="5" key="1">
    <citation type="submission" date="2020-09" db="EMBL/GenBank/DDBJ databases">
        <title>A novel bacterium of genus Paenibacillus, isolated from South China Sea.</title>
        <authorList>
            <person name="Huang H."/>
            <person name="Mo K."/>
            <person name="Hu Y."/>
        </authorList>
    </citation>
    <scope>NUCLEOTIDE SEQUENCE</scope>
    <source>
        <strain evidence="5">IB182496</strain>
    </source>
</reference>
<dbReference type="RefSeq" id="WP_190914384.1">
    <property type="nucleotide sequence ID" value="NZ_JACXIZ010000007.1"/>
</dbReference>
<dbReference type="Gene3D" id="1.10.10.60">
    <property type="entry name" value="Homeodomain-like"/>
    <property type="match status" value="2"/>
</dbReference>
<dbReference type="PROSITE" id="PS01124">
    <property type="entry name" value="HTH_ARAC_FAMILY_2"/>
    <property type="match status" value="1"/>
</dbReference>
<dbReference type="InterPro" id="IPR018060">
    <property type="entry name" value="HTH_AraC"/>
</dbReference>
<dbReference type="InterPro" id="IPR003313">
    <property type="entry name" value="AraC-bd"/>
</dbReference>
<evidence type="ECO:0000313" key="5">
    <source>
        <dbReference type="EMBL" id="MBD2844064.1"/>
    </source>
</evidence>
<dbReference type="Proteomes" id="UP000621560">
    <property type="component" value="Unassembled WGS sequence"/>
</dbReference>
<evidence type="ECO:0000313" key="6">
    <source>
        <dbReference type="Proteomes" id="UP000621560"/>
    </source>
</evidence>
<dbReference type="PROSITE" id="PS00041">
    <property type="entry name" value="HTH_ARAC_FAMILY_1"/>
    <property type="match status" value="1"/>
</dbReference>
<protein>
    <submittedName>
        <fullName evidence="5">Helix-turn-helix transcriptional regulator</fullName>
    </submittedName>
</protein>
<dbReference type="SUPFAM" id="SSF51215">
    <property type="entry name" value="Regulatory protein AraC"/>
    <property type="match status" value="1"/>
</dbReference>
<dbReference type="Pfam" id="PF12833">
    <property type="entry name" value="HTH_18"/>
    <property type="match status" value="1"/>
</dbReference>
<gene>
    <name evidence="5" type="ORF">IDH44_02580</name>
</gene>
<keyword evidence="6" id="KW-1185">Reference proteome</keyword>
<evidence type="ECO:0000256" key="3">
    <source>
        <dbReference type="ARBA" id="ARBA00023163"/>
    </source>
</evidence>
<dbReference type="SMART" id="SM00342">
    <property type="entry name" value="HTH_ARAC"/>
    <property type="match status" value="1"/>
</dbReference>
<feature type="domain" description="HTH araC/xylS-type" evidence="4">
    <location>
        <begin position="194"/>
        <end position="292"/>
    </location>
</feature>
<keyword evidence="1" id="KW-0805">Transcription regulation</keyword>
<dbReference type="InterPro" id="IPR020449">
    <property type="entry name" value="Tscrpt_reg_AraC-type_HTH"/>
</dbReference>
<dbReference type="GO" id="GO:0043565">
    <property type="term" value="F:sequence-specific DNA binding"/>
    <property type="evidence" value="ECO:0007669"/>
    <property type="project" value="InterPro"/>
</dbReference>
<dbReference type="InterPro" id="IPR009057">
    <property type="entry name" value="Homeodomain-like_sf"/>
</dbReference>
<dbReference type="InterPro" id="IPR018062">
    <property type="entry name" value="HTH_AraC-typ_CS"/>
</dbReference>
<name>A0A927GQ20_9BACL</name>
<dbReference type="PANTHER" id="PTHR43280:SF2">
    <property type="entry name" value="HTH-TYPE TRANSCRIPTIONAL REGULATOR EXSA"/>
    <property type="match status" value="1"/>
</dbReference>
<dbReference type="Gene3D" id="2.60.120.10">
    <property type="entry name" value="Jelly Rolls"/>
    <property type="match status" value="1"/>
</dbReference>
<dbReference type="AlphaFoldDB" id="A0A927GQ20"/>
<dbReference type="EMBL" id="JACXIZ010000007">
    <property type="protein sequence ID" value="MBD2844064.1"/>
    <property type="molecule type" value="Genomic_DNA"/>
</dbReference>
<evidence type="ECO:0000256" key="2">
    <source>
        <dbReference type="ARBA" id="ARBA00023125"/>
    </source>
</evidence>
<dbReference type="GO" id="GO:0003700">
    <property type="term" value="F:DNA-binding transcription factor activity"/>
    <property type="evidence" value="ECO:0007669"/>
    <property type="project" value="InterPro"/>
</dbReference>